<evidence type="ECO:0000256" key="2">
    <source>
        <dbReference type="ARBA" id="ARBA00007599"/>
    </source>
</evidence>
<keyword evidence="12" id="KW-1185">Reference proteome</keyword>
<keyword evidence="8" id="KW-0067">ATP-binding</keyword>
<comment type="caution">
    <text evidence="11">The sequence shown here is derived from an EMBL/GenBank/DDBJ whole genome shotgun (WGS) entry which is preliminary data.</text>
</comment>
<evidence type="ECO:0000256" key="10">
    <source>
        <dbReference type="ARBA" id="ARBA00032441"/>
    </source>
</evidence>
<dbReference type="PANTHER" id="PTHR33540">
    <property type="entry name" value="TRNA THREONYLCARBAMOYLADENOSINE BIOSYNTHESIS PROTEIN TSAE"/>
    <property type="match status" value="1"/>
</dbReference>
<dbReference type="PANTHER" id="PTHR33540:SF2">
    <property type="entry name" value="TRNA THREONYLCARBAMOYLADENOSINE BIOSYNTHESIS PROTEIN TSAE"/>
    <property type="match status" value="1"/>
</dbReference>
<dbReference type="GO" id="GO:0046872">
    <property type="term" value="F:metal ion binding"/>
    <property type="evidence" value="ECO:0007669"/>
    <property type="project" value="UniProtKB-KW"/>
</dbReference>
<evidence type="ECO:0000256" key="1">
    <source>
        <dbReference type="ARBA" id="ARBA00004496"/>
    </source>
</evidence>
<reference evidence="11 12" key="1">
    <citation type="submission" date="2018-10" db="EMBL/GenBank/DDBJ databases">
        <authorList>
            <person name="Chen W.-M."/>
        </authorList>
    </citation>
    <scope>NUCLEOTIDE SEQUENCE [LARGE SCALE GENOMIC DNA]</scope>
    <source>
        <strain evidence="11 12">H-5</strain>
    </source>
</reference>
<evidence type="ECO:0000256" key="7">
    <source>
        <dbReference type="ARBA" id="ARBA00022741"/>
    </source>
</evidence>
<keyword evidence="6" id="KW-0479">Metal-binding</keyword>
<dbReference type="EMBL" id="RJVP01000001">
    <property type="protein sequence ID" value="ROH88592.1"/>
    <property type="molecule type" value="Genomic_DNA"/>
</dbReference>
<dbReference type="InterPro" id="IPR003442">
    <property type="entry name" value="T6A_TsaE"/>
</dbReference>
<evidence type="ECO:0000256" key="6">
    <source>
        <dbReference type="ARBA" id="ARBA00022723"/>
    </source>
</evidence>
<evidence type="ECO:0000256" key="8">
    <source>
        <dbReference type="ARBA" id="ARBA00022840"/>
    </source>
</evidence>
<name>A0A3N0V7K2_9PROT</name>
<gene>
    <name evidence="11" type="primary">tsaE</name>
    <name evidence="11" type="ORF">ED236_01870</name>
</gene>
<dbReference type="SUPFAM" id="SSF52540">
    <property type="entry name" value="P-loop containing nucleoside triphosphate hydrolases"/>
    <property type="match status" value="1"/>
</dbReference>
<dbReference type="Proteomes" id="UP000275137">
    <property type="component" value="Unassembled WGS sequence"/>
</dbReference>
<dbReference type="Gene3D" id="3.40.50.300">
    <property type="entry name" value="P-loop containing nucleotide triphosphate hydrolases"/>
    <property type="match status" value="1"/>
</dbReference>
<keyword evidence="11" id="KW-0808">Transferase</keyword>
<protein>
    <recommendedName>
        <fullName evidence="3">tRNA threonylcarbamoyladenosine biosynthesis protein TsaE</fullName>
    </recommendedName>
    <alternativeName>
        <fullName evidence="10">t(6)A37 threonylcarbamoyladenosine biosynthesis protein TsaE</fullName>
    </alternativeName>
</protein>
<dbReference type="GO" id="GO:0005737">
    <property type="term" value="C:cytoplasm"/>
    <property type="evidence" value="ECO:0007669"/>
    <property type="project" value="UniProtKB-SubCell"/>
</dbReference>
<dbReference type="NCBIfam" id="TIGR00150">
    <property type="entry name" value="T6A_YjeE"/>
    <property type="match status" value="1"/>
</dbReference>
<evidence type="ECO:0000256" key="9">
    <source>
        <dbReference type="ARBA" id="ARBA00022842"/>
    </source>
</evidence>
<dbReference type="Pfam" id="PF02367">
    <property type="entry name" value="TsaE"/>
    <property type="match status" value="1"/>
</dbReference>
<keyword evidence="5" id="KW-0819">tRNA processing</keyword>
<dbReference type="AlphaFoldDB" id="A0A3N0V7K2"/>
<dbReference type="GO" id="GO:0016740">
    <property type="term" value="F:transferase activity"/>
    <property type="evidence" value="ECO:0007669"/>
    <property type="project" value="UniProtKB-KW"/>
</dbReference>
<accession>A0A3N0V7K2</accession>
<evidence type="ECO:0000256" key="3">
    <source>
        <dbReference type="ARBA" id="ARBA00019010"/>
    </source>
</evidence>
<comment type="subcellular location">
    <subcellularLocation>
        <location evidence="1">Cytoplasm</location>
    </subcellularLocation>
</comment>
<evidence type="ECO:0000256" key="5">
    <source>
        <dbReference type="ARBA" id="ARBA00022694"/>
    </source>
</evidence>
<proteinExistence type="inferred from homology"/>
<evidence type="ECO:0000313" key="12">
    <source>
        <dbReference type="Proteomes" id="UP000275137"/>
    </source>
</evidence>
<organism evidence="11 12">
    <name type="scientific">Pseudomethylobacillus aquaticus</name>
    <dbReference type="NCBI Taxonomy" id="2676064"/>
    <lineage>
        <taxon>Bacteria</taxon>
        <taxon>Pseudomonadati</taxon>
        <taxon>Pseudomonadota</taxon>
        <taxon>Betaproteobacteria</taxon>
        <taxon>Nitrosomonadales</taxon>
        <taxon>Methylophilaceae</taxon>
        <taxon>Pseudomethylobacillus</taxon>
    </lineage>
</organism>
<dbReference type="GO" id="GO:0005524">
    <property type="term" value="F:ATP binding"/>
    <property type="evidence" value="ECO:0007669"/>
    <property type="project" value="UniProtKB-KW"/>
</dbReference>
<evidence type="ECO:0000256" key="4">
    <source>
        <dbReference type="ARBA" id="ARBA00022490"/>
    </source>
</evidence>
<evidence type="ECO:0000313" key="11">
    <source>
        <dbReference type="EMBL" id="ROH88592.1"/>
    </source>
</evidence>
<keyword evidence="9" id="KW-0460">Magnesium</keyword>
<dbReference type="InterPro" id="IPR027417">
    <property type="entry name" value="P-loop_NTPase"/>
</dbReference>
<keyword evidence="4" id="KW-0963">Cytoplasm</keyword>
<comment type="similarity">
    <text evidence="2">Belongs to the TsaE family.</text>
</comment>
<sequence length="131" mass="14325">MVRPGLTIYLHGDLGAGKTTLVRALLGALGHAGKVKSPTYTLVEPYLIADMPVYHFDLYRFNDAEEWESAGFRDYFNAQSLCLVEWPQRASALLPAADIDVSLSLEGEGREIGLTANSGPGRQCLAEFVHD</sequence>
<dbReference type="GO" id="GO:0002949">
    <property type="term" value="P:tRNA threonylcarbamoyladenosine modification"/>
    <property type="evidence" value="ECO:0007669"/>
    <property type="project" value="InterPro"/>
</dbReference>
<keyword evidence="7" id="KW-0547">Nucleotide-binding</keyword>